<evidence type="ECO:0000256" key="5">
    <source>
        <dbReference type="ARBA" id="ARBA00023136"/>
    </source>
</evidence>
<dbReference type="GO" id="GO:0015628">
    <property type="term" value="P:protein secretion by the type II secretion system"/>
    <property type="evidence" value="ECO:0007669"/>
    <property type="project" value="InterPro"/>
</dbReference>
<gene>
    <name evidence="8" type="primary">xcpT</name>
    <name evidence="8" type="ORF">MOST_00860</name>
</gene>
<keyword evidence="9" id="KW-1185">Reference proteome</keyword>
<reference evidence="8 9" key="1">
    <citation type="submission" date="2018-03" db="EMBL/GenBank/DDBJ databases">
        <title>Genome sequence of Moorella stamsii DSM 26217.</title>
        <authorList>
            <person name="Poehlein A."/>
            <person name="Daniel R."/>
        </authorList>
    </citation>
    <scope>NUCLEOTIDE SEQUENCE [LARGE SCALE GENOMIC DNA]</scope>
    <source>
        <strain evidence="9">DSM 26217</strain>
    </source>
</reference>
<evidence type="ECO:0000256" key="4">
    <source>
        <dbReference type="ARBA" id="ARBA00022989"/>
    </source>
</evidence>
<sequence length="129" mass="14317">MMKRIREMLHDRKGFTLIELMVVVVIIGILAAIAVPQFMGQSDKAKISKAKADLKTIGSAIELYYTDNGALPPEGSNNTLDANALQNYLKTIPQDPWGGNYYYDKDTNYGHVGFTLKDGSNKGIYYPPN</sequence>
<proteinExistence type="predicted"/>
<dbReference type="PROSITE" id="PS00409">
    <property type="entry name" value="PROKAR_NTER_METHYL"/>
    <property type="match status" value="1"/>
</dbReference>
<dbReference type="InterPro" id="IPR000983">
    <property type="entry name" value="Bac_GSPG_pilin"/>
</dbReference>
<dbReference type="Gene3D" id="3.30.700.10">
    <property type="entry name" value="Glycoprotein, Type 4 Pilin"/>
    <property type="match status" value="1"/>
</dbReference>
<dbReference type="AlphaFoldDB" id="A0A9X7J5N2"/>
<protein>
    <submittedName>
        <fullName evidence="8">Type II secretion system protein G</fullName>
    </submittedName>
</protein>
<dbReference type="PRINTS" id="PR00813">
    <property type="entry name" value="BCTERIALGSPG"/>
</dbReference>
<evidence type="ECO:0000313" key="8">
    <source>
        <dbReference type="EMBL" id="PRR77749.1"/>
    </source>
</evidence>
<dbReference type="Proteomes" id="UP000239430">
    <property type="component" value="Unassembled WGS sequence"/>
</dbReference>
<evidence type="ECO:0000313" key="9">
    <source>
        <dbReference type="Proteomes" id="UP000239430"/>
    </source>
</evidence>
<keyword evidence="3 6" id="KW-0812">Transmembrane</keyword>
<dbReference type="RefSeq" id="WP_054935346.1">
    <property type="nucleotide sequence ID" value="NZ_PVXL01000005.1"/>
</dbReference>
<dbReference type="InterPro" id="IPR012902">
    <property type="entry name" value="N_methyl_site"/>
</dbReference>
<organism evidence="8 9">
    <name type="scientific">Neomoorella stamsii</name>
    <dbReference type="NCBI Taxonomy" id="1266720"/>
    <lineage>
        <taxon>Bacteria</taxon>
        <taxon>Bacillati</taxon>
        <taxon>Bacillota</taxon>
        <taxon>Clostridia</taxon>
        <taxon>Neomoorellales</taxon>
        <taxon>Neomoorellaceae</taxon>
        <taxon>Neomoorella</taxon>
    </lineage>
</organism>
<feature type="domain" description="Type II secretion system protein GspG C-terminal" evidence="7">
    <location>
        <begin position="38"/>
        <end position="111"/>
    </location>
</feature>
<evidence type="ECO:0000256" key="2">
    <source>
        <dbReference type="ARBA" id="ARBA00022481"/>
    </source>
</evidence>
<keyword evidence="2" id="KW-0488">Methylation</keyword>
<dbReference type="GO" id="GO:0016020">
    <property type="term" value="C:membrane"/>
    <property type="evidence" value="ECO:0007669"/>
    <property type="project" value="UniProtKB-SubCell"/>
</dbReference>
<comment type="subcellular location">
    <subcellularLocation>
        <location evidence="1">Membrane</location>
        <topology evidence="1">Single-pass membrane protein</topology>
    </subcellularLocation>
</comment>
<dbReference type="Pfam" id="PF08334">
    <property type="entry name" value="T2SSG"/>
    <property type="match status" value="1"/>
</dbReference>
<keyword evidence="5 6" id="KW-0472">Membrane</keyword>
<dbReference type="InterPro" id="IPR045584">
    <property type="entry name" value="Pilin-like"/>
</dbReference>
<comment type="caution">
    <text evidence="8">The sequence shown here is derived from an EMBL/GenBank/DDBJ whole genome shotgun (WGS) entry which is preliminary data.</text>
</comment>
<dbReference type="Pfam" id="PF07963">
    <property type="entry name" value="N_methyl"/>
    <property type="match status" value="1"/>
</dbReference>
<name>A0A9X7J5N2_9FIRM</name>
<dbReference type="InterPro" id="IPR013545">
    <property type="entry name" value="T2SS_protein-GspG_C"/>
</dbReference>
<dbReference type="NCBIfam" id="TIGR02532">
    <property type="entry name" value="IV_pilin_GFxxxE"/>
    <property type="match status" value="1"/>
</dbReference>
<dbReference type="PANTHER" id="PTHR30093">
    <property type="entry name" value="GENERAL SECRETION PATHWAY PROTEIN G"/>
    <property type="match status" value="1"/>
</dbReference>
<accession>A0A9X7J5N2</accession>
<keyword evidence="4 6" id="KW-1133">Transmembrane helix</keyword>
<evidence type="ECO:0000256" key="3">
    <source>
        <dbReference type="ARBA" id="ARBA00022692"/>
    </source>
</evidence>
<feature type="transmembrane region" description="Helical" evidence="6">
    <location>
        <begin position="20"/>
        <end position="39"/>
    </location>
</feature>
<evidence type="ECO:0000256" key="1">
    <source>
        <dbReference type="ARBA" id="ARBA00004167"/>
    </source>
</evidence>
<evidence type="ECO:0000256" key="6">
    <source>
        <dbReference type="SAM" id="Phobius"/>
    </source>
</evidence>
<dbReference type="PANTHER" id="PTHR30093:SF44">
    <property type="entry name" value="TYPE II SECRETION SYSTEM CORE PROTEIN G"/>
    <property type="match status" value="1"/>
</dbReference>
<dbReference type="EMBL" id="PVXL01000005">
    <property type="protein sequence ID" value="PRR77749.1"/>
    <property type="molecule type" value="Genomic_DNA"/>
</dbReference>
<dbReference type="SUPFAM" id="SSF54523">
    <property type="entry name" value="Pili subunits"/>
    <property type="match status" value="1"/>
</dbReference>
<evidence type="ECO:0000259" key="7">
    <source>
        <dbReference type="Pfam" id="PF08334"/>
    </source>
</evidence>
<dbReference type="GO" id="GO:0015627">
    <property type="term" value="C:type II protein secretion system complex"/>
    <property type="evidence" value="ECO:0007669"/>
    <property type="project" value="InterPro"/>
</dbReference>